<dbReference type="Pfam" id="PF07202">
    <property type="entry name" value="Tcp10_C"/>
    <property type="match status" value="3"/>
</dbReference>
<dbReference type="InterPro" id="IPR047002">
    <property type="entry name" value="Tcp10_C_sf"/>
</dbReference>
<dbReference type="GO" id="GO:0005814">
    <property type="term" value="C:centriole"/>
    <property type="evidence" value="ECO:0007669"/>
    <property type="project" value="TreeGrafter"/>
</dbReference>
<dbReference type="InterPro" id="IPR026581">
    <property type="entry name" value="TCP10L/CENPJ"/>
</dbReference>
<name>G7YFN2_CLOSI</name>
<feature type="compositionally biased region" description="Polar residues" evidence="3">
    <location>
        <begin position="1176"/>
        <end position="1189"/>
    </location>
</feature>
<feature type="region of interest" description="Disordered" evidence="3">
    <location>
        <begin position="505"/>
        <end position="536"/>
    </location>
</feature>
<feature type="region of interest" description="Disordered" evidence="3">
    <location>
        <begin position="717"/>
        <end position="746"/>
    </location>
</feature>
<dbReference type="PANTHER" id="PTHR10331:SF6">
    <property type="entry name" value="SPINDLE ASSEMBLY ABNORMAL 4"/>
    <property type="match status" value="1"/>
</dbReference>
<proteinExistence type="inferred from homology"/>
<evidence type="ECO:0000256" key="3">
    <source>
        <dbReference type="SAM" id="MobiDB-lite"/>
    </source>
</evidence>
<dbReference type="Gene3D" id="1.20.5.1700">
    <property type="match status" value="1"/>
</dbReference>
<evidence type="ECO:0000256" key="2">
    <source>
        <dbReference type="SAM" id="Coils"/>
    </source>
</evidence>
<dbReference type="Proteomes" id="UP000008909">
    <property type="component" value="Unassembled WGS sequence"/>
</dbReference>
<feature type="compositionally biased region" description="Polar residues" evidence="3">
    <location>
        <begin position="1118"/>
        <end position="1127"/>
    </location>
</feature>
<feature type="region of interest" description="Disordered" evidence="3">
    <location>
        <begin position="1316"/>
        <end position="1348"/>
    </location>
</feature>
<feature type="domain" description="Centromere protein J C-terminal" evidence="4">
    <location>
        <begin position="1375"/>
        <end position="1402"/>
    </location>
</feature>
<evidence type="ECO:0000313" key="6">
    <source>
        <dbReference type="Proteomes" id="UP000008909"/>
    </source>
</evidence>
<feature type="compositionally biased region" description="Polar residues" evidence="3">
    <location>
        <begin position="833"/>
        <end position="844"/>
    </location>
</feature>
<feature type="compositionally biased region" description="Basic and acidic residues" evidence="3">
    <location>
        <begin position="1155"/>
        <end position="1169"/>
    </location>
</feature>
<dbReference type="Gene3D" id="2.60.450.20">
    <property type="match status" value="1"/>
</dbReference>
<feature type="compositionally biased region" description="Basic and acidic residues" evidence="3">
    <location>
        <begin position="304"/>
        <end position="322"/>
    </location>
</feature>
<organism evidence="5 6">
    <name type="scientific">Clonorchis sinensis</name>
    <name type="common">Chinese liver fluke</name>
    <dbReference type="NCBI Taxonomy" id="79923"/>
    <lineage>
        <taxon>Eukaryota</taxon>
        <taxon>Metazoa</taxon>
        <taxon>Spiralia</taxon>
        <taxon>Lophotrochozoa</taxon>
        <taxon>Platyhelminthes</taxon>
        <taxon>Trematoda</taxon>
        <taxon>Digenea</taxon>
        <taxon>Opisthorchiida</taxon>
        <taxon>Opisthorchiata</taxon>
        <taxon>Opisthorchiidae</taxon>
        <taxon>Clonorchis</taxon>
    </lineage>
</organism>
<protein>
    <submittedName>
        <fullName evidence="5">Centromere protein J</fullName>
    </submittedName>
</protein>
<dbReference type="InterPro" id="IPR009852">
    <property type="entry name" value="CENPJ_C_dom"/>
</dbReference>
<feature type="region of interest" description="Disordered" evidence="3">
    <location>
        <begin position="1091"/>
        <end position="1221"/>
    </location>
</feature>
<dbReference type="EMBL" id="DF143197">
    <property type="protein sequence ID" value="GAA51765.1"/>
    <property type="molecule type" value="Genomic_DNA"/>
</dbReference>
<feature type="compositionally biased region" description="Polar residues" evidence="3">
    <location>
        <begin position="1316"/>
        <end position="1333"/>
    </location>
</feature>
<sequence length="1466" mass="163172">MARCLDRPAIFNPSESWVWKSGVKVDYAPEDTLKSVIFSAADSRQDIRVGSFADDTCVNGHLLLIRNVQNKNVFGFLSEPPYRHSAGVRPPPPPIVYGANHLLTDWKRNGTRHQEEESCSTSVESASKVYCKEIGPYHGSIAASLNMDMLGEITHYLRTHIAKGSLSLALHSLIIRNLDTLIVTAPLLPSWHGASSQCCLQKAPKEVTWILEKHREPRTNQYVARYRFPNVLEESGDSTSAEVDHCGGFSSVIEALLFDRITVENHFCAVYLPTFVKMCTSRSIIHSLLEPQSPGRQENPEGSMKAEESSKNETCKNEREKNSAVTTHKRPIPPRVVITKPAPFLKRRQGMAAWCSKIRRQGLPVRDPAGELRKKQHTVQSPTIQNNSVGFVKPNQHVIRDIGIRALTSSGTLPSELIQLPKYAKFSITSNGHSETARPEAWIWIVKVQDTCRKMRHSLPHAHSQNMVDGFSPPTQISPLQDPTGGLLCGLMPWKKSISNSKNEIAEQQLNSHSPARSASNIEKLPAPNSSVSQNGLHNEASDLEEFELLEEIAENSSFSSLTTSFISKLGKNSLRDRLQRAEERIEKMSLVDGLMACNGNRNADIQYDPPVLRSASTKALVVSHDLMGDASKGLFVPPWIAMLNRASYVSRNSLHRSALQPTPERNILSNVNKQRSDSGMGILRSASAERPTDGILAKGGPKKDKKVTRFHLVREATSTSREDVSLNGSAREVQVGETPAEQQLKRDNTRGSMEFDDMNSWICDATNEVQHHQHSPMNVGSPQLANGATVDAERFPHEANNKSPSSGGRLGETYTATIPFVKRQSATHRSLGANSHSGSKSPSPQRPVVPSYETEIIALADEFVEKLKRDPQSAVGRTYVESQAAIRQWITRLESEVRRFKTENTNLLRLKAEREESMKRLECETKKFEEMREKERKLFSDYRENEMRKLKKERRVLDEYQRALKSTPAKKEREEIERLRDELQEARSDLSRREVRWHAAIARLRSRIEELEAERDELKTRVRRLEDDRIELQAQLNTSRSANGSLTRTQIRRTASSVGNAPLGGYRWTSRSGSHSAGLDTLVGVGAKHRSSTIGSGVDRPLSARDSVSSSGRPSSLITRRATSTDGTRESVHSGGYYTGEDDCLSLTSGGNADTERHDNKGGIDLDRISPATVPVQSQIDRSASGPSKRNAADEKLPVPGTAASGAVVRSVKHPDGSSEETYVNGATVISYANGSVKEVFPDRKTVLVSLFNGDIKRTLPDGRVLSYTGCISSSVWQFMVNDRYNEISRGFFSHFYDSHVTVLVRISEIIHPKSTQKSQGESAVNLSGTELTSRRLPNGDREISLPNGQREIHSVTGIKSILTHLHFPLRQCRIYPDGTTKTVFPDGRHETRYSSGRLRVKDAQGVLEGATISTFRFALYAFDPPFPGSFYRCNKHADEITTGRVCRAVTTTFNSTLFYVMFPD</sequence>
<feature type="region of interest" description="Disordered" evidence="3">
    <location>
        <begin position="826"/>
        <end position="850"/>
    </location>
</feature>
<dbReference type="GO" id="GO:0015631">
    <property type="term" value="F:tubulin binding"/>
    <property type="evidence" value="ECO:0007669"/>
    <property type="project" value="TreeGrafter"/>
</dbReference>
<dbReference type="GO" id="GO:0061511">
    <property type="term" value="P:centriole elongation"/>
    <property type="evidence" value="ECO:0007669"/>
    <property type="project" value="TreeGrafter"/>
</dbReference>
<accession>G7YFN2</accession>
<evidence type="ECO:0000256" key="1">
    <source>
        <dbReference type="ARBA" id="ARBA00005627"/>
    </source>
</evidence>
<feature type="compositionally biased region" description="Low complexity" evidence="3">
    <location>
        <begin position="1105"/>
        <end position="1117"/>
    </location>
</feature>
<comment type="similarity">
    <text evidence="1">Belongs to the TCP10 family.</text>
</comment>
<reference evidence="5" key="1">
    <citation type="journal article" date="2011" name="Genome Biol.">
        <title>The draft genome of the carcinogenic human liver fluke Clonorchis sinensis.</title>
        <authorList>
            <person name="Wang X."/>
            <person name="Chen W."/>
            <person name="Huang Y."/>
            <person name="Sun J."/>
            <person name="Men J."/>
            <person name="Liu H."/>
            <person name="Luo F."/>
            <person name="Guo L."/>
            <person name="Lv X."/>
            <person name="Deng C."/>
            <person name="Zhou C."/>
            <person name="Fan Y."/>
            <person name="Li X."/>
            <person name="Huang L."/>
            <person name="Hu Y."/>
            <person name="Liang C."/>
            <person name="Hu X."/>
            <person name="Xu J."/>
            <person name="Yu X."/>
        </authorList>
    </citation>
    <scope>NUCLEOTIDE SEQUENCE [LARGE SCALE GENOMIC DNA]</scope>
    <source>
        <strain evidence="5">Henan</strain>
    </source>
</reference>
<keyword evidence="6" id="KW-1185">Reference proteome</keyword>
<reference key="2">
    <citation type="submission" date="2011-10" db="EMBL/GenBank/DDBJ databases">
        <title>The genome and transcriptome sequence of Clonorchis sinensis provide insights into the carcinogenic liver fluke.</title>
        <authorList>
            <person name="Wang X."/>
            <person name="Huang Y."/>
            <person name="Chen W."/>
            <person name="Liu H."/>
            <person name="Guo L."/>
            <person name="Chen Y."/>
            <person name="Luo F."/>
            <person name="Zhou W."/>
            <person name="Sun J."/>
            <person name="Mao Q."/>
            <person name="Liang P."/>
            <person name="Zhou C."/>
            <person name="Tian Y."/>
            <person name="Men J."/>
            <person name="Lv X."/>
            <person name="Huang L."/>
            <person name="Zhou J."/>
            <person name="Hu Y."/>
            <person name="Li R."/>
            <person name="Zhang F."/>
            <person name="Lei H."/>
            <person name="Li X."/>
            <person name="Hu X."/>
            <person name="Liang C."/>
            <person name="Xu J."/>
            <person name="Wu Z."/>
            <person name="Yu X."/>
        </authorList>
    </citation>
    <scope>NUCLEOTIDE SEQUENCE</scope>
    <source>
        <strain>Henan</strain>
    </source>
</reference>
<feature type="compositionally biased region" description="Polar residues" evidence="3">
    <location>
        <begin position="505"/>
        <end position="521"/>
    </location>
</feature>
<evidence type="ECO:0000259" key="4">
    <source>
        <dbReference type="Pfam" id="PF07202"/>
    </source>
</evidence>
<dbReference type="PANTHER" id="PTHR10331">
    <property type="entry name" value="T COMPLEX PROTEIN 10"/>
    <property type="match status" value="1"/>
</dbReference>
<feature type="domain" description="Centromere protein J C-terminal" evidence="4">
    <location>
        <begin position="1212"/>
        <end position="1241"/>
    </location>
</feature>
<dbReference type="GO" id="GO:0060271">
    <property type="term" value="P:cilium assembly"/>
    <property type="evidence" value="ECO:0007669"/>
    <property type="project" value="TreeGrafter"/>
</dbReference>
<feature type="domain" description="Centromere protein J C-terminal" evidence="4">
    <location>
        <begin position="1336"/>
        <end position="1355"/>
    </location>
</feature>
<keyword evidence="2" id="KW-0175">Coiled coil</keyword>
<feature type="region of interest" description="Disordered" evidence="3">
    <location>
        <begin position="290"/>
        <end position="327"/>
    </location>
</feature>
<evidence type="ECO:0000313" key="5">
    <source>
        <dbReference type="EMBL" id="GAA51765.1"/>
    </source>
</evidence>
<dbReference type="GO" id="GO:0005813">
    <property type="term" value="C:centrosome"/>
    <property type="evidence" value="ECO:0007669"/>
    <property type="project" value="TreeGrafter"/>
</dbReference>
<gene>
    <name evidence="5" type="ORF">CLF_106752</name>
</gene>
<feature type="coiled-coil region" evidence="2">
    <location>
        <begin position="891"/>
        <end position="1043"/>
    </location>
</feature>